<accession>A0A838WMD8</accession>
<sequence length="198" mass="21718">MAKITNQGLNSALHQLWVFSLSGDFWQVLDTAFGTEYNRENAQILRLQWQKGDFSQLPQIEIVDSGILGDGNGAYSSSENRIYLSSKLIEKGTLGLVSKVLIEEIGHYVDAYINTVDSPGDEGAIFAALVLGEVLSPNVLAELRNENDGVWLEVNGQNLEVEYNNPTVSLSLTSPSTVTEDGPQNLFYVFSRTGDVTN</sequence>
<organism evidence="1 2">
    <name type="scientific">Cylindrospermopsis raciborskii CS-506_A</name>
    <dbReference type="NCBI Taxonomy" id="2585140"/>
    <lineage>
        <taxon>Bacteria</taxon>
        <taxon>Bacillati</taxon>
        <taxon>Cyanobacteriota</taxon>
        <taxon>Cyanophyceae</taxon>
        <taxon>Nostocales</taxon>
        <taxon>Aphanizomenonaceae</taxon>
        <taxon>Cylindrospermopsis</taxon>
    </lineage>
</organism>
<dbReference type="EMBL" id="VDFG01001019">
    <property type="protein sequence ID" value="MBA4466756.1"/>
    <property type="molecule type" value="Genomic_DNA"/>
</dbReference>
<protein>
    <submittedName>
        <fullName evidence="1">Hemolysin</fullName>
    </submittedName>
</protein>
<proteinExistence type="predicted"/>
<evidence type="ECO:0000313" key="1">
    <source>
        <dbReference type="EMBL" id="MBA4466756.1"/>
    </source>
</evidence>
<comment type="caution">
    <text evidence="1">The sequence shown here is derived from an EMBL/GenBank/DDBJ whole genome shotgun (WGS) entry which is preliminary data.</text>
</comment>
<reference evidence="1 2" key="1">
    <citation type="journal article" date="2020" name="J. Appl. Phycol.">
        <title>Morphological changes and genome evolution in Raphidiopsis raciborskii CS-506 after 23 years in culture.</title>
        <authorList>
            <person name="Willis A."/>
            <person name="Bent S.J."/>
            <person name="Jameson I.D."/>
        </authorList>
    </citation>
    <scope>NUCLEOTIDE SEQUENCE [LARGE SCALE GENOMIC DNA]</scope>
    <source>
        <strain evidence="1 2">CS-506_A</strain>
    </source>
</reference>
<dbReference type="Proteomes" id="UP000538075">
    <property type="component" value="Unassembled WGS sequence"/>
</dbReference>
<name>A0A838WMD8_9CYAN</name>
<feature type="non-terminal residue" evidence="1">
    <location>
        <position position="198"/>
    </location>
</feature>
<dbReference type="AlphaFoldDB" id="A0A838WMD8"/>
<evidence type="ECO:0000313" key="2">
    <source>
        <dbReference type="Proteomes" id="UP000538075"/>
    </source>
</evidence>
<gene>
    <name evidence="1" type="ORF">FHK98_15370</name>
</gene>